<name>A0A1M4XL77_9FLAO</name>
<protein>
    <submittedName>
        <fullName evidence="2">DNA-3-methyladenine glycosylase I</fullName>
    </submittedName>
</protein>
<organism evidence="2 3">
    <name type="scientific">Psychroflexus salarius</name>
    <dbReference type="NCBI Taxonomy" id="1155689"/>
    <lineage>
        <taxon>Bacteria</taxon>
        <taxon>Pseudomonadati</taxon>
        <taxon>Bacteroidota</taxon>
        <taxon>Flavobacteriia</taxon>
        <taxon>Flavobacteriales</taxon>
        <taxon>Flavobacteriaceae</taxon>
        <taxon>Psychroflexus</taxon>
    </lineage>
</organism>
<dbReference type="Gene3D" id="1.10.340.30">
    <property type="entry name" value="Hypothetical protein, domain 2"/>
    <property type="match status" value="1"/>
</dbReference>
<dbReference type="RefSeq" id="WP_073193524.1">
    <property type="nucleotide sequence ID" value="NZ_FQTW01000009.1"/>
</dbReference>
<keyword evidence="3" id="KW-1185">Reference proteome</keyword>
<dbReference type="GO" id="GO:0046872">
    <property type="term" value="F:metal ion binding"/>
    <property type="evidence" value="ECO:0007669"/>
    <property type="project" value="UniProtKB-KW"/>
</dbReference>
<dbReference type="PANTHER" id="PTHR30037">
    <property type="entry name" value="DNA-3-METHYLADENINE GLYCOSYLASE 1"/>
    <property type="match status" value="1"/>
</dbReference>
<gene>
    <name evidence="2" type="ORF">SAMN05444278_10954</name>
</gene>
<proteinExistence type="predicted"/>
<dbReference type="AlphaFoldDB" id="A0A1M4XL77"/>
<keyword evidence="1" id="KW-0862">Zinc</keyword>
<accession>A0A1M4XL77</accession>
<dbReference type="GO" id="GO:0008725">
    <property type="term" value="F:DNA-3-methyladenine glycosylase activity"/>
    <property type="evidence" value="ECO:0007669"/>
    <property type="project" value="InterPro"/>
</dbReference>
<dbReference type="STRING" id="1155689.SAMN05444278_10954"/>
<feature type="binding site" evidence="1">
    <location>
        <position position="10"/>
    </location>
    <ligand>
        <name>Zn(2+)</name>
        <dbReference type="ChEBI" id="CHEBI:29105"/>
    </ligand>
</feature>
<dbReference type="OrthoDB" id="9807664at2"/>
<dbReference type="Pfam" id="PF03352">
    <property type="entry name" value="Adenine_glyco"/>
    <property type="match status" value="1"/>
</dbReference>
<evidence type="ECO:0000313" key="2">
    <source>
        <dbReference type="EMBL" id="SHE94013.1"/>
    </source>
</evidence>
<dbReference type="InterPro" id="IPR005019">
    <property type="entry name" value="Adenine_glyco"/>
</dbReference>
<dbReference type="SUPFAM" id="SSF48150">
    <property type="entry name" value="DNA-glycosylase"/>
    <property type="match status" value="1"/>
</dbReference>
<evidence type="ECO:0000256" key="1">
    <source>
        <dbReference type="PIRSR" id="PIRSR605019-1"/>
    </source>
</evidence>
<dbReference type="GO" id="GO:0006284">
    <property type="term" value="P:base-excision repair"/>
    <property type="evidence" value="ECO:0007669"/>
    <property type="project" value="InterPro"/>
</dbReference>
<feature type="binding site" evidence="1">
    <location>
        <position position="23"/>
    </location>
    <ligand>
        <name>Zn(2+)</name>
        <dbReference type="ChEBI" id="CHEBI:29105"/>
    </ligand>
</feature>
<reference evidence="2 3" key="1">
    <citation type="submission" date="2016-11" db="EMBL/GenBank/DDBJ databases">
        <authorList>
            <person name="Jaros S."/>
            <person name="Januszkiewicz K."/>
            <person name="Wedrychowicz H."/>
        </authorList>
    </citation>
    <scope>NUCLEOTIDE SEQUENCE [LARGE SCALE GENOMIC DNA]</scope>
    <source>
        <strain evidence="2 3">DSM 25661</strain>
    </source>
</reference>
<evidence type="ECO:0000313" key="3">
    <source>
        <dbReference type="Proteomes" id="UP000184462"/>
    </source>
</evidence>
<dbReference type="EMBL" id="FQTW01000009">
    <property type="protein sequence ID" value="SHE94013.1"/>
    <property type="molecule type" value="Genomic_DNA"/>
</dbReference>
<dbReference type="Proteomes" id="UP000184462">
    <property type="component" value="Unassembled WGS sequence"/>
</dbReference>
<dbReference type="InterPro" id="IPR052891">
    <property type="entry name" value="DNA-3mA_glycosylase"/>
</dbReference>
<feature type="binding site" evidence="1">
    <location>
        <position position="181"/>
    </location>
    <ligand>
        <name>Zn(2+)</name>
        <dbReference type="ChEBI" id="CHEBI:29105"/>
    </ligand>
</feature>
<feature type="binding site" evidence="1">
    <location>
        <position position="185"/>
    </location>
    <ligand>
        <name>Zn(2+)</name>
        <dbReference type="ChEBI" id="CHEBI:29105"/>
    </ligand>
</feature>
<keyword evidence="1" id="KW-0479">Metal-binding</keyword>
<dbReference type="PANTHER" id="PTHR30037:SF4">
    <property type="entry name" value="DNA-3-METHYLADENINE GLYCOSYLASE I"/>
    <property type="match status" value="1"/>
</dbReference>
<dbReference type="InterPro" id="IPR011257">
    <property type="entry name" value="DNA_glycosylase"/>
</dbReference>
<sequence length="188" mass="21771">MANLTKPQRCNWCLTNSLYIDYHDNEWGKACFDDQELFEKLSLESFQSGLNWLTILKKRNNFRAAFDQFDIQKIANYDSAKVEKLLHNKGIVRHRGKIEATINNAKASLIIKSEYDSLSYYFWRYVNHQPIVNNVPDLNSVASTSHLSEKISKDLKTYGFKFLGPTTVYAFLQSCGIINDHLNACFKK</sequence>